<sequence>MNLADPGALDIAGTAGVAIAAYLVIRRVWTAARNAARGLRRLGHFADDWFGEPERNGVTARPGVIERMAAIETAAAATRDDVRDLVERVERVEHELRPNSGTSLRDAIDRVENAVADGTDTAKPNPQKKTG</sequence>
<dbReference type="Proteomes" id="UP001597542">
    <property type="component" value="Unassembled WGS sequence"/>
</dbReference>
<dbReference type="EMBL" id="JBHUKQ010000003">
    <property type="protein sequence ID" value="MFD2479293.1"/>
    <property type="molecule type" value="Genomic_DNA"/>
</dbReference>
<dbReference type="RefSeq" id="WP_344281607.1">
    <property type="nucleotide sequence ID" value="NZ_BAAAHV010000021.1"/>
</dbReference>
<name>A0ABW5HR54_9PSEU</name>
<keyword evidence="1" id="KW-1133">Transmembrane helix</keyword>
<evidence type="ECO:0008006" key="4">
    <source>
        <dbReference type="Google" id="ProtNLM"/>
    </source>
</evidence>
<accession>A0ABW5HR54</accession>
<proteinExistence type="predicted"/>
<evidence type="ECO:0000313" key="2">
    <source>
        <dbReference type="EMBL" id="MFD2479293.1"/>
    </source>
</evidence>
<evidence type="ECO:0000256" key="1">
    <source>
        <dbReference type="SAM" id="Phobius"/>
    </source>
</evidence>
<gene>
    <name evidence="2" type="ORF">ACFSUT_03320</name>
</gene>
<reference evidence="3" key="1">
    <citation type="journal article" date="2019" name="Int. J. Syst. Evol. Microbiol.">
        <title>The Global Catalogue of Microorganisms (GCM) 10K type strain sequencing project: providing services to taxonomists for standard genome sequencing and annotation.</title>
        <authorList>
            <consortium name="The Broad Institute Genomics Platform"/>
            <consortium name="The Broad Institute Genome Sequencing Center for Infectious Disease"/>
            <person name="Wu L."/>
            <person name="Ma J."/>
        </authorList>
    </citation>
    <scope>NUCLEOTIDE SEQUENCE [LARGE SCALE GENOMIC DNA]</scope>
    <source>
        <strain evidence="3">CGMCC 4.7638</strain>
    </source>
</reference>
<protein>
    <recommendedName>
        <fullName evidence="4">Secreted protein</fullName>
    </recommendedName>
</protein>
<organism evidence="2 3">
    <name type="scientific">Amycolatopsis albidoflavus</name>
    <dbReference type="NCBI Taxonomy" id="102226"/>
    <lineage>
        <taxon>Bacteria</taxon>
        <taxon>Bacillati</taxon>
        <taxon>Actinomycetota</taxon>
        <taxon>Actinomycetes</taxon>
        <taxon>Pseudonocardiales</taxon>
        <taxon>Pseudonocardiaceae</taxon>
        <taxon>Amycolatopsis</taxon>
    </lineage>
</organism>
<keyword evidence="1" id="KW-0472">Membrane</keyword>
<evidence type="ECO:0000313" key="3">
    <source>
        <dbReference type="Proteomes" id="UP001597542"/>
    </source>
</evidence>
<keyword evidence="1" id="KW-0812">Transmembrane</keyword>
<comment type="caution">
    <text evidence="2">The sequence shown here is derived from an EMBL/GenBank/DDBJ whole genome shotgun (WGS) entry which is preliminary data.</text>
</comment>
<keyword evidence="3" id="KW-1185">Reference proteome</keyword>
<feature type="transmembrane region" description="Helical" evidence="1">
    <location>
        <begin position="6"/>
        <end position="25"/>
    </location>
</feature>